<dbReference type="STRING" id="1915309.AXG55_11380"/>
<sequence>MKVIKFLISTITFFNAVVPAFSQEVSINSAYVYCADENKNWHWLDDGETKIEGQWLKFSIEKNSLTYTYYFIVGDSLDKIENLRKECQKKFGKEFHYAQPATINTLGWYRFATHNLITAPGHISYGTNVPRRDRQKNSGKFRNPPEFCLFYNDNKG</sequence>
<gene>
    <name evidence="1" type="ORF">AXG55_11380</name>
</gene>
<dbReference type="EMBL" id="CP017834">
    <property type="protein sequence ID" value="APJ04477.1"/>
    <property type="molecule type" value="Genomic_DNA"/>
</dbReference>
<organism evidence="1 2">
    <name type="scientific">Silvanigrella aquatica</name>
    <dbReference type="NCBI Taxonomy" id="1915309"/>
    <lineage>
        <taxon>Bacteria</taxon>
        <taxon>Pseudomonadati</taxon>
        <taxon>Bdellovibrionota</taxon>
        <taxon>Oligoflexia</taxon>
        <taxon>Silvanigrellales</taxon>
        <taxon>Silvanigrellaceae</taxon>
        <taxon>Silvanigrella</taxon>
    </lineage>
</organism>
<reference evidence="1 2" key="1">
    <citation type="submission" date="2016-10" db="EMBL/GenBank/DDBJ databases">
        <title>Silvanigrella aquatica sp. nov., isolated from a freshwater lake located in the Black Forest, Germany, description of Silvanigrellaceae fam. nov., Silvanigrellales ord. nov., reclassification of the order Bdellovibrionales in the class Oligoflexia, reclassification of the families Bacteriovoracaceae and Halobacteriovoraceae in the new order Bacteriovoracales ord. nov., and reclassification of the family Pseudobacteriovoracaceae in the order Oligoflexiales.</title>
        <authorList>
            <person name="Hahn M.W."/>
            <person name="Schmidt J."/>
            <person name="Koll U."/>
            <person name="Rohde M."/>
            <person name="Verbag S."/>
            <person name="Pitt A."/>
            <person name="Nakai R."/>
            <person name="Naganuma T."/>
            <person name="Lang E."/>
        </authorList>
    </citation>
    <scope>NUCLEOTIDE SEQUENCE [LARGE SCALE GENOMIC DNA]</scope>
    <source>
        <strain evidence="1 2">MWH-Nonnen-W8red</strain>
    </source>
</reference>
<protein>
    <submittedName>
        <fullName evidence="1">Uncharacterized protein</fullName>
    </submittedName>
</protein>
<proteinExistence type="predicted"/>
<evidence type="ECO:0000313" key="1">
    <source>
        <dbReference type="EMBL" id="APJ04477.1"/>
    </source>
</evidence>
<evidence type="ECO:0000313" key="2">
    <source>
        <dbReference type="Proteomes" id="UP000184731"/>
    </source>
</evidence>
<accession>A0A1L4D2R1</accession>
<keyword evidence="2" id="KW-1185">Reference proteome</keyword>
<dbReference type="Proteomes" id="UP000184731">
    <property type="component" value="Chromosome"/>
</dbReference>
<dbReference type="AlphaFoldDB" id="A0A1L4D2R1"/>
<dbReference type="KEGG" id="saqi:AXG55_11380"/>
<dbReference type="RefSeq" id="WP_148698228.1">
    <property type="nucleotide sequence ID" value="NZ_CP017834.1"/>
</dbReference>
<name>A0A1L4D2R1_9BACT</name>